<dbReference type="OrthoDB" id="145953at2157"/>
<dbReference type="Proteomes" id="UP000034047">
    <property type="component" value="Unassembled WGS sequence"/>
</dbReference>
<dbReference type="Proteomes" id="UP000034820">
    <property type="component" value="Unassembled WGS sequence"/>
</dbReference>
<dbReference type="EMBL" id="JJPZ01000169">
    <property type="protein sequence ID" value="KKH05512.1"/>
    <property type="molecule type" value="Genomic_DNA"/>
</dbReference>
<evidence type="ECO:0000313" key="3">
    <source>
        <dbReference type="EMBL" id="KKG80741.1"/>
    </source>
</evidence>
<proteinExistence type="predicted"/>
<evidence type="ECO:0000313" key="12">
    <source>
        <dbReference type="Proteomes" id="UP000034944"/>
    </source>
</evidence>
<dbReference type="Proteomes" id="UP000034944">
    <property type="component" value="Unassembled WGS sequence"/>
</dbReference>
<dbReference type="EMBL" id="JJPQ01000106">
    <property type="protein sequence ID" value="KKG80741.1"/>
    <property type="molecule type" value="Genomic_DNA"/>
</dbReference>
<dbReference type="AlphaFoldDB" id="A0A0F8BZN6"/>
<evidence type="ECO:0000313" key="8">
    <source>
        <dbReference type="Proteomes" id="UP000033933"/>
    </source>
</evidence>
<dbReference type="PATRIC" id="fig|2209.41.peg.4164"/>
<gene>
    <name evidence="1" type="ORF">DU34_19080</name>
    <name evidence="2" type="ORF">DU46_11705</name>
    <name evidence="5" type="ORF">DU51_12635</name>
    <name evidence="3" type="ORF">DU61_13475</name>
    <name evidence="4" type="ORF">DU62_10175</name>
    <name evidence="6" type="ORF">DU87_09120</name>
</gene>
<name>A0A0F8BZN6_METMZ</name>
<dbReference type="EMBL" id="JJPY01000040">
    <property type="protein sequence ID" value="KKH10304.1"/>
    <property type="molecule type" value="Genomic_DNA"/>
</dbReference>
<evidence type="ECO:0000313" key="5">
    <source>
        <dbReference type="EMBL" id="KKH10304.1"/>
    </source>
</evidence>
<comment type="caution">
    <text evidence="1">The sequence shown here is derived from an EMBL/GenBank/DDBJ whole genome shotgun (WGS) entry which is preliminary data.</text>
</comment>
<dbReference type="Proteomes" id="UP000033889">
    <property type="component" value="Unassembled WGS sequence"/>
</dbReference>
<sequence length="575" mass="65995">MVEFKNLKVMPMSNQINKDRSLEIIFPKLSHFWMDSGLLGLYEIAKKENPSEMGVEMHLTDEGLTFKGTEDNLTELFNKSYKSLLDQYYNKSTEKQRQSNEGFYYDSKEDKFVRFPKVKSMGVAGLIFSKPPRMTAKQVKYDVIELNEAGKKTNKKVLPPEYSHLQDRFDSFLSETGLKISANNLLIDGPNAIQPQVEIKVKKGKERGKCFICGEASHLLTDIGGTVYPMITGSSGVLSFNSNGGSPEKVCWKCGFLGKFVPVNGFYVYNNESYNIYFPYSSSLIKMSEVYDSFQAENGIIVEDPNLLNNFKNSLGVLFQHPFEQFFTFLYSLYLTFLRKNVTDEGVNELDLGKLYDVFISKAPLEFYTINTTSLGDTQMGKMIWPFNNSVFIFRLFENVEKNKISIKEVMTSLIDRDQKKYENKTMMRNKVCERILKKSSVVELIEQHAFHINKSKKQYIKPIHDFVIEYEKILKEGNDKLDQAIIDTAVSLGKTIGFSVASAGRKGKGDLFRLRKTRKPEDFLNEVNRIQIKYGTLITSELYGKGQEFENNFQEFKQFCMIAALNTFNSKSQN</sequence>
<evidence type="ECO:0000313" key="9">
    <source>
        <dbReference type="Proteomes" id="UP000034047"/>
    </source>
</evidence>
<evidence type="ECO:0000313" key="6">
    <source>
        <dbReference type="EMBL" id="KKH68240.1"/>
    </source>
</evidence>
<protein>
    <submittedName>
        <fullName evidence="1">Uncharacterized protein</fullName>
    </submittedName>
</protein>
<evidence type="ECO:0000313" key="1">
    <source>
        <dbReference type="EMBL" id="KKG08116.1"/>
    </source>
</evidence>
<evidence type="ECO:0000313" key="7">
    <source>
        <dbReference type="Proteomes" id="UP000033889"/>
    </source>
</evidence>
<evidence type="ECO:0000313" key="10">
    <source>
        <dbReference type="Proteomes" id="UP000034074"/>
    </source>
</evidence>
<reference evidence="7 8" key="1">
    <citation type="journal article" date="2015" name="ISME J.">
        <title>Genomic and phenotypic differentiation among Methanosarcina mazei populations from Columbia River sediment.</title>
        <authorList>
            <person name="Youngblut N.D."/>
            <person name="Wirth J.S."/>
            <person name="Henriksen J.R."/>
            <person name="Smith M."/>
            <person name="Simon H."/>
            <person name="Metcalf W.W."/>
            <person name="Whitaker R.J."/>
        </authorList>
    </citation>
    <scope>NUCLEOTIDE SEQUENCE [LARGE SCALE GENOMIC DNA]</scope>
    <source>
        <strain evidence="6 8">1.H.M.0.1</strain>
        <strain evidence="1 9">2.F.T.2.6</strain>
        <strain evidence="2 10">3.H.A.1A.2</strain>
        <strain evidence="3 7">3.H.A.2.5</strain>
        <strain evidence="5 11">3.H.T.1A.1</strain>
        <strain evidence="4 12">3.H.T.1A.2</strain>
    </source>
</reference>
<dbReference type="Proteomes" id="UP000033933">
    <property type="component" value="Unassembled WGS sequence"/>
</dbReference>
<dbReference type="Proteomes" id="UP000034074">
    <property type="component" value="Unassembled WGS sequence"/>
</dbReference>
<dbReference type="EMBL" id="JJPN01000138">
    <property type="protein sequence ID" value="KKG69190.1"/>
    <property type="molecule type" value="Genomic_DNA"/>
</dbReference>
<dbReference type="RefSeq" id="WP_048039820.1">
    <property type="nucleotide sequence ID" value="NZ_JJPN01000138.1"/>
</dbReference>
<accession>A0A0F8BZN6</accession>
<organism evidence="1 9">
    <name type="scientific">Methanosarcina mazei</name>
    <name type="common">Methanosarcina frisia</name>
    <dbReference type="NCBI Taxonomy" id="2209"/>
    <lineage>
        <taxon>Archaea</taxon>
        <taxon>Methanobacteriati</taxon>
        <taxon>Methanobacteriota</taxon>
        <taxon>Stenosarchaea group</taxon>
        <taxon>Methanomicrobia</taxon>
        <taxon>Methanosarcinales</taxon>
        <taxon>Methanosarcinaceae</taxon>
        <taxon>Methanosarcina</taxon>
    </lineage>
</organism>
<dbReference type="EMBL" id="JJOU01000219">
    <property type="protein sequence ID" value="KKG08116.1"/>
    <property type="molecule type" value="Genomic_DNA"/>
</dbReference>
<evidence type="ECO:0000313" key="2">
    <source>
        <dbReference type="EMBL" id="KKG69190.1"/>
    </source>
</evidence>
<dbReference type="EMBL" id="JJQQ01000060">
    <property type="protein sequence ID" value="KKH68240.1"/>
    <property type="molecule type" value="Genomic_DNA"/>
</dbReference>
<evidence type="ECO:0000313" key="11">
    <source>
        <dbReference type="Proteomes" id="UP000034820"/>
    </source>
</evidence>
<evidence type="ECO:0000313" key="4">
    <source>
        <dbReference type="EMBL" id="KKH05512.1"/>
    </source>
</evidence>